<dbReference type="PROSITE" id="PS50172">
    <property type="entry name" value="BRCT"/>
    <property type="match status" value="1"/>
</dbReference>
<feature type="region of interest" description="Disordered" evidence="1">
    <location>
        <begin position="439"/>
        <end position="498"/>
    </location>
</feature>
<dbReference type="InterPro" id="IPR001025">
    <property type="entry name" value="BAH_dom"/>
</dbReference>
<organism evidence="4 5">
    <name type="scientific">Naegleria lovaniensis</name>
    <name type="common">Amoeba</name>
    <dbReference type="NCBI Taxonomy" id="51637"/>
    <lineage>
        <taxon>Eukaryota</taxon>
        <taxon>Discoba</taxon>
        <taxon>Heterolobosea</taxon>
        <taxon>Tetramitia</taxon>
        <taxon>Eutetramitia</taxon>
        <taxon>Vahlkampfiidae</taxon>
        <taxon>Naegleria</taxon>
    </lineage>
</organism>
<dbReference type="Pfam" id="PF00533">
    <property type="entry name" value="BRCT"/>
    <property type="match status" value="1"/>
</dbReference>
<dbReference type="GO" id="GO:0003682">
    <property type="term" value="F:chromatin binding"/>
    <property type="evidence" value="ECO:0007669"/>
    <property type="project" value="InterPro"/>
</dbReference>
<evidence type="ECO:0000259" key="2">
    <source>
        <dbReference type="PROSITE" id="PS50172"/>
    </source>
</evidence>
<feature type="region of interest" description="Disordered" evidence="1">
    <location>
        <begin position="808"/>
        <end position="841"/>
    </location>
</feature>
<dbReference type="SUPFAM" id="SSF52113">
    <property type="entry name" value="BRCT domain"/>
    <property type="match status" value="1"/>
</dbReference>
<evidence type="ECO:0008006" key="6">
    <source>
        <dbReference type="Google" id="ProtNLM"/>
    </source>
</evidence>
<dbReference type="InterPro" id="IPR001357">
    <property type="entry name" value="BRCT_dom"/>
</dbReference>
<evidence type="ECO:0000313" key="4">
    <source>
        <dbReference type="EMBL" id="KAG2377450.1"/>
    </source>
</evidence>
<keyword evidence="5" id="KW-1185">Reference proteome</keyword>
<name>A0AA88GIJ9_NAELO</name>
<dbReference type="Gene3D" id="3.40.50.10190">
    <property type="entry name" value="BRCT domain"/>
    <property type="match status" value="1"/>
</dbReference>
<dbReference type="Pfam" id="PF01426">
    <property type="entry name" value="BAH"/>
    <property type="match status" value="1"/>
</dbReference>
<feature type="region of interest" description="Disordered" evidence="1">
    <location>
        <begin position="284"/>
        <end position="341"/>
    </location>
</feature>
<feature type="compositionally biased region" description="Low complexity" evidence="1">
    <location>
        <begin position="311"/>
        <end position="322"/>
    </location>
</feature>
<dbReference type="SMART" id="SM00439">
    <property type="entry name" value="BAH"/>
    <property type="match status" value="1"/>
</dbReference>
<dbReference type="InterPro" id="IPR036420">
    <property type="entry name" value="BRCT_dom_sf"/>
</dbReference>
<comment type="caution">
    <text evidence="4">The sequence shown here is derived from an EMBL/GenBank/DDBJ whole genome shotgun (WGS) entry which is preliminary data.</text>
</comment>
<evidence type="ECO:0000256" key="1">
    <source>
        <dbReference type="SAM" id="MobiDB-lite"/>
    </source>
</evidence>
<evidence type="ECO:0000259" key="3">
    <source>
        <dbReference type="PROSITE" id="PS51038"/>
    </source>
</evidence>
<feature type="compositionally biased region" description="Low complexity" evidence="1">
    <location>
        <begin position="287"/>
        <end position="303"/>
    </location>
</feature>
<dbReference type="Proteomes" id="UP000816034">
    <property type="component" value="Unassembled WGS sequence"/>
</dbReference>
<dbReference type="AlphaFoldDB" id="A0AA88GIJ9"/>
<protein>
    <recommendedName>
        <fullName evidence="6">BRCT domain-containing protein</fullName>
    </recommendedName>
</protein>
<accession>A0AA88GIJ9</accession>
<reference evidence="4 5" key="1">
    <citation type="journal article" date="2018" name="BMC Genomics">
        <title>The genome of Naegleria lovaniensis, the basis for a comparative approach to unravel pathogenicity factors of the human pathogenic amoeba N. fowleri.</title>
        <authorList>
            <person name="Liechti N."/>
            <person name="Schurch N."/>
            <person name="Bruggmann R."/>
            <person name="Wittwer M."/>
        </authorList>
    </citation>
    <scope>NUCLEOTIDE SEQUENCE [LARGE SCALE GENOMIC DNA]</scope>
    <source>
        <strain evidence="4 5">ATCC 30569</strain>
    </source>
</reference>
<proteinExistence type="predicted"/>
<dbReference type="EMBL" id="PYSW02000038">
    <property type="protein sequence ID" value="KAG2377450.1"/>
    <property type="molecule type" value="Genomic_DNA"/>
</dbReference>
<feature type="region of interest" description="Disordered" evidence="1">
    <location>
        <begin position="745"/>
        <end position="770"/>
    </location>
</feature>
<feature type="compositionally biased region" description="Low complexity" evidence="1">
    <location>
        <begin position="18"/>
        <end position="28"/>
    </location>
</feature>
<dbReference type="Gene3D" id="2.30.30.490">
    <property type="match status" value="1"/>
</dbReference>
<dbReference type="SMART" id="SM00292">
    <property type="entry name" value="BRCT"/>
    <property type="match status" value="1"/>
</dbReference>
<dbReference type="InterPro" id="IPR043151">
    <property type="entry name" value="BAH_sf"/>
</dbReference>
<feature type="compositionally biased region" description="Polar residues" evidence="1">
    <location>
        <begin position="475"/>
        <end position="488"/>
    </location>
</feature>
<feature type="domain" description="BRCT" evidence="2">
    <location>
        <begin position="81"/>
        <end position="173"/>
    </location>
</feature>
<evidence type="ECO:0000313" key="5">
    <source>
        <dbReference type="Proteomes" id="UP000816034"/>
    </source>
</evidence>
<dbReference type="PROSITE" id="PS51038">
    <property type="entry name" value="BAH"/>
    <property type="match status" value="1"/>
</dbReference>
<sequence>MSLAKYQDDEQIDEDTTSDTSSSFGFDGTSSEAPAVSLQHHHINNHPAISTTDHIPSEEQQLMISVAEAANDIYNNTQLGLQEKIFDGFFICFSQALLDPHLEDLKYKILSNGGMFFDTVSDKVNIIILSNSNNHDLDRINYAIKHQLPIVYEAYVTDCFTVCTRLDWKQYCIPQMEHLIEDNTQLFQLIPPQNLISSSEQIHQQIHDMNASNYSLKLFVKGSRNSTYTDQFPEVLYTLTWKHKYDARILCSEKLFSGKHQAKIMEGLELYLVMGYNDRIPVFTDEPNTPSTPTNITTSSSKQNAKKKKQASSSSATTTSTSSKKKGQTKKSEEKATVTISSVHRPSDEEIVVRFGINSLYCSKRFQYMPFRLCVKYAPMDCPADQHFTIFSPEFKTFVKKDANITKYLNQPFPLNPTIKVITKACTTTTRVEFSKFTASNSCSSPKQPSAKKSSKKNGTSQKKRKKDEIEESDATTLAQYPQVNPYEQNGGAHGTQWPSMNDMNMMYPFLSMFPNPHPGLNHPSSMYPSIPPTVDPNLALYPPMIPQMGMTWMSEPIGINPSGDVFYSQIFKDGVVYKVADLVLVSPWETGENGEPIENDKQDKDDAHDDRKPIEKYWILKVINLLQTKSGNIRFIGQFFYRWSDLQGFSCDIEQGTITTKSRKNHDLPPEKEVFVSFDMHIVPMSHVNGKCYAKFVDPAQLSDADRKWLESDHRFFYQCAYNRKSNELVLLEEQVLKILKEDEEHSPPHPNTHPTPMPNPLFPMNPMNPMNPMPLAPMGTLSHGHPMGPMPASGLFPLPSNPFAPWSLNPPPFPTTSATSSSLEPPLKKTSSASSSSDK</sequence>
<feature type="domain" description="BAH" evidence="3">
    <location>
        <begin position="598"/>
        <end position="734"/>
    </location>
</feature>
<dbReference type="GeneID" id="68101815"/>
<dbReference type="RefSeq" id="XP_044544712.1">
    <property type="nucleotide sequence ID" value="XM_044699540.1"/>
</dbReference>
<gene>
    <name evidence="4" type="ORF">C9374_009361</name>
</gene>
<feature type="region of interest" description="Disordered" evidence="1">
    <location>
        <begin position="1"/>
        <end position="28"/>
    </location>
</feature>
<feature type="compositionally biased region" description="Pro residues" evidence="1">
    <location>
        <begin position="750"/>
        <end position="765"/>
    </location>
</feature>